<name>A0ABX7S6T3_9BACT</name>
<keyword evidence="3 5" id="KW-0949">S-adenosyl-L-methionine</keyword>
<gene>
    <name evidence="5" type="primary">rlmH</name>
    <name evidence="6" type="ORF">JYK00_06080</name>
</gene>
<feature type="binding site" evidence="5">
    <location>
        <position position="71"/>
    </location>
    <ligand>
        <name>S-adenosyl-L-methionine</name>
        <dbReference type="ChEBI" id="CHEBI:59789"/>
    </ligand>
</feature>
<evidence type="ECO:0000256" key="4">
    <source>
        <dbReference type="ARBA" id="ARBA00038303"/>
    </source>
</evidence>
<keyword evidence="1 5" id="KW-0489">Methyltransferase</keyword>
<comment type="function">
    <text evidence="5">Specifically methylates the pseudouridine at position 1915 (m3Psi1915) in 23S rRNA.</text>
</comment>
<evidence type="ECO:0000313" key="6">
    <source>
        <dbReference type="EMBL" id="QTA37307.1"/>
    </source>
</evidence>
<dbReference type="InterPro" id="IPR029028">
    <property type="entry name" value="Alpha/beta_knot_MTases"/>
</dbReference>
<feature type="binding site" evidence="5">
    <location>
        <begin position="120"/>
        <end position="125"/>
    </location>
    <ligand>
        <name>S-adenosyl-L-methionine</name>
        <dbReference type="ChEBI" id="CHEBI:59789"/>
    </ligand>
</feature>
<dbReference type="CDD" id="cd18081">
    <property type="entry name" value="RlmH-like"/>
    <property type="match status" value="1"/>
</dbReference>
<dbReference type="PANTHER" id="PTHR33603">
    <property type="entry name" value="METHYLTRANSFERASE"/>
    <property type="match status" value="1"/>
</dbReference>
<keyword evidence="2 5" id="KW-0808">Transferase</keyword>
<protein>
    <recommendedName>
        <fullName evidence="5">Ribosomal RNA large subunit methyltransferase H</fullName>
        <ecNumber evidence="5">2.1.1.177</ecNumber>
    </recommendedName>
    <alternativeName>
        <fullName evidence="5">23S rRNA (pseudouridine1915-N3)-methyltransferase</fullName>
    </alternativeName>
    <alternativeName>
        <fullName evidence="5">23S rRNA m3Psi1915 methyltransferase</fullName>
    </alternativeName>
    <alternativeName>
        <fullName evidence="5">rRNA (pseudouridine-N3-)-methyltransferase RlmH</fullName>
    </alternativeName>
</protein>
<accession>A0ABX7S6T3</accession>
<dbReference type="PIRSF" id="PIRSF004505">
    <property type="entry name" value="MT_bac"/>
    <property type="match status" value="1"/>
</dbReference>
<dbReference type="SUPFAM" id="SSF75217">
    <property type="entry name" value="alpha/beta knot"/>
    <property type="match status" value="1"/>
</dbReference>
<evidence type="ECO:0000256" key="5">
    <source>
        <dbReference type="HAMAP-Rule" id="MF_00658"/>
    </source>
</evidence>
<evidence type="ECO:0000256" key="3">
    <source>
        <dbReference type="ARBA" id="ARBA00022691"/>
    </source>
</evidence>
<evidence type="ECO:0000313" key="7">
    <source>
        <dbReference type="Proteomes" id="UP000671862"/>
    </source>
</evidence>
<comment type="subcellular location">
    <subcellularLocation>
        <location evidence="5">Cytoplasm</location>
    </subcellularLocation>
</comment>
<dbReference type="RefSeq" id="WP_207566032.1">
    <property type="nucleotide sequence ID" value="NZ_CP071446.1"/>
</dbReference>
<feature type="binding site" evidence="5">
    <location>
        <position position="101"/>
    </location>
    <ligand>
        <name>S-adenosyl-L-methionine</name>
        <dbReference type="ChEBI" id="CHEBI:59789"/>
    </ligand>
</feature>
<proteinExistence type="inferred from homology"/>
<dbReference type="EC" id="2.1.1.177" evidence="5"/>
<dbReference type="InterPro" id="IPR029026">
    <property type="entry name" value="tRNA_m1G_MTases_N"/>
</dbReference>
<dbReference type="EMBL" id="CP071446">
    <property type="protein sequence ID" value="QTA37307.1"/>
    <property type="molecule type" value="Genomic_DNA"/>
</dbReference>
<keyword evidence="7" id="KW-1185">Reference proteome</keyword>
<dbReference type="HAMAP" id="MF_00658">
    <property type="entry name" value="23SrRNA_methyltr_H"/>
    <property type="match status" value="1"/>
</dbReference>
<keyword evidence="5" id="KW-0698">rRNA processing</keyword>
<comment type="subunit">
    <text evidence="5">Homodimer.</text>
</comment>
<comment type="catalytic activity">
    <reaction evidence="5">
        <text>pseudouridine(1915) in 23S rRNA + S-adenosyl-L-methionine = N(3)-methylpseudouridine(1915) in 23S rRNA + S-adenosyl-L-homocysteine + H(+)</text>
        <dbReference type="Rhea" id="RHEA:42752"/>
        <dbReference type="Rhea" id="RHEA-COMP:10221"/>
        <dbReference type="Rhea" id="RHEA-COMP:10222"/>
        <dbReference type="ChEBI" id="CHEBI:15378"/>
        <dbReference type="ChEBI" id="CHEBI:57856"/>
        <dbReference type="ChEBI" id="CHEBI:59789"/>
        <dbReference type="ChEBI" id="CHEBI:65314"/>
        <dbReference type="ChEBI" id="CHEBI:74486"/>
        <dbReference type="EC" id="2.1.1.177"/>
    </reaction>
</comment>
<dbReference type="InterPro" id="IPR003742">
    <property type="entry name" value="RlmH-like"/>
</dbReference>
<dbReference type="PANTHER" id="PTHR33603:SF1">
    <property type="entry name" value="RIBOSOMAL RNA LARGE SUBUNIT METHYLTRANSFERASE H"/>
    <property type="match status" value="1"/>
</dbReference>
<organism evidence="6 7">
    <name type="scientific">Thermosipho ferrireducens</name>
    <dbReference type="NCBI Taxonomy" id="2571116"/>
    <lineage>
        <taxon>Bacteria</taxon>
        <taxon>Thermotogati</taxon>
        <taxon>Thermotogota</taxon>
        <taxon>Thermotogae</taxon>
        <taxon>Thermotogales</taxon>
        <taxon>Fervidobacteriaceae</taxon>
        <taxon>Thermosipho</taxon>
    </lineage>
</organism>
<dbReference type="Pfam" id="PF02590">
    <property type="entry name" value="SPOUT_MTase"/>
    <property type="match status" value="1"/>
</dbReference>
<dbReference type="Proteomes" id="UP000671862">
    <property type="component" value="Chromosome"/>
</dbReference>
<evidence type="ECO:0000256" key="2">
    <source>
        <dbReference type="ARBA" id="ARBA00022679"/>
    </source>
</evidence>
<evidence type="ECO:0000256" key="1">
    <source>
        <dbReference type="ARBA" id="ARBA00022603"/>
    </source>
</evidence>
<sequence length="152" mass="17420">MKIKIIVPGKLSKHLKSAVDFYIKRLKRFAKLEIIYTKLGGDLNVMDSKTILNKEAQNILNAIGKADFILLDLHGEKVTSEQFARMIETDRLKGNMTFVIGGPLGVSELLRDQAKRRISLSDLTFTHELALLILLEQIFRGFKIIMNEKYHY</sequence>
<keyword evidence="5" id="KW-0963">Cytoplasm</keyword>
<comment type="similarity">
    <text evidence="4 5">Belongs to the RNA methyltransferase RlmH family.</text>
</comment>
<dbReference type="Gene3D" id="3.40.1280.10">
    <property type="match status" value="1"/>
</dbReference>
<reference evidence="6 7" key="1">
    <citation type="submission" date="2021-03" db="EMBL/GenBank/DDBJ databases">
        <title>Thermosipho ferrireducens sp.nov., an anaerobic thermophilic iron-reducing bacterium isolated from a deep-sea hydrothermal sulfide deposits.</title>
        <authorList>
            <person name="Zeng X."/>
            <person name="Chen Y."/>
            <person name="Shao Z."/>
        </authorList>
    </citation>
    <scope>NUCLEOTIDE SEQUENCE [LARGE SCALE GENOMIC DNA]</scope>
    <source>
        <strain evidence="6 7">JL129W03</strain>
    </source>
</reference>